<dbReference type="AlphaFoldDB" id="A0A835T8F2"/>
<dbReference type="OrthoDB" id="536139at2759"/>
<feature type="compositionally biased region" description="Polar residues" evidence="1">
    <location>
        <begin position="1"/>
        <end position="16"/>
    </location>
</feature>
<organism evidence="2 3">
    <name type="scientific">Chlamydomonas incerta</name>
    <dbReference type="NCBI Taxonomy" id="51695"/>
    <lineage>
        <taxon>Eukaryota</taxon>
        <taxon>Viridiplantae</taxon>
        <taxon>Chlorophyta</taxon>
        <taxon>core chlorophytes</taxon>
        <taxon>Chlorophyceae</taxon>
        <taxon>CS clade</taxon>
        <taxon>Chlamydomonadales</taxon>
        <taxon>Chlamydomonadaceae</taxon>
        <taxon>Chlamydomonas</taxon>
    </lineage>
</organism>
<evidence type="ECO:0000313" key="2">
    <source>
        <dbReference type="EMBL" id="KAG2440827.1"/>
    </source>
</evidence>
<feature type="region of interest" description="Disordered" evidence="1">
    <location>
        <begin position="1"/>
        <end position="66"/>
    </location>
</feature>
<proteinExistence type="predicted"/>
<gene>
    <name evidence="2" type="ORF">HXX76_003682</name>
</gene>
<evidence type="ECO:0000313" key="3">
    <source>
        <dbReference type="Proteomes" id="UP000650467"/>
    </source>
</evidence>
<feature type="compositionally biased region" description="Low complexity" evidence="1">
    <location>
        <begin position="24"/>
        <end position="62"/>
    </location>
</feature>
<sequence>MLSLQTVTEVPGSQQIPGDGGSAGSALTGSSTSRGSAGGTAVAVRPPQAASSASSSSSSSAPAAPPPFSSPAAHPAVFVCGLALYSAVAVDVFHPASAHLLQPLDTGLHEWVLSNLDPGLRRALFGTVLSNGWLLAATIGWIFTTATALSRNHPLGWQACALGWLLWVHFVGPVEHDPTLMDALKQSFGRPRPSPIHRTASFPSGHTAADVMTVGGLVFVLLPVVYGSRPQQGQQLGQEGQRLGQKVHEQGHEQGQLGQPGQVQQQGQGQEAQGRSDGGVGGGFARAVKDKIYSAQEHAAPILATSAATTVVGRVGVDAHWLSDTLAGGGLSLALVSGLAMATARLAERQQQQAQQQE</sequence>
<feature type="compositionally biased region" description="Low complexity" evidence="1">
    <location>
        <begin position="233"/>
        <end position="244"/>
    </location>
</feature>
<dbReference type="EMBL" id="JAEHOC010000006">
    <property type="protein sequence ID" value="KAG2440827.1"/>
    <property type="molecule type" value="Genomic_DNA"/>
</dbReference>
<dbReference type="PANTHER" id="PTHR14969:SF13">
    <property type="entry name" value="AT30094P"/>
    <property type="match status" value="1"/>
</dbReference>
<evidence type="ECO:0008006" key="4">
    <source>
        <dbReference type="Google" id="ProtNLM"/>
    </source>
</evidence>
<feature type="region of interest" description="Disordered" evidence="1">
    <location>
        <begin position="233"/>
        <end position="281"/>
    </location>
</feature>
<dbReference type="SUPFAM" id="SSF48317">
    <property type="entry name" value="Acid phosphatase/Vanadium-dependent haloperoxidase"/>
    <property type="match status" value="1"/>
</dbReference>
<name>A0A835T8F2_CHLIN</name>
<feature type="compositionally biased region" description="Low complexity" evidence="1">
    <location>
        <begin position="253"/>
        <end position="273"/>
    </location>
</feature>
<accession>A0A835T8F2</accession>
<reference evidence="2" key="1">
    <citation type="journal article" date="2020" name="bioRxiv">
        <title>Comparative genomics of Chlamydomonas.</title>
        <authorList>
            <person name="Craig R.J."/>
            <person name="Hasan A.R."/>
            <person name="Ness R.W."/>
            <person name="Keightley P.D."/>
        </authorList>
    </citation>
    <scope>NUCLEOTIDE SEQUENCE</scope>
    <source>
        <strain evidence="2">SAG 7.73</strain>
    </source>
</reference>
<dbReference type="GO" id="GO:0042392">
    <property type="term" value="F:sphingosine-1-phosphate phosphatase activity"/>
    <property type="evidence" value="ECO:0007669"/>
    <property type="project" value="TreeGrafter"/>
</dbReference>
<dbReference type="InterPro" id="IPR036938">
    <property type="entry name" value="PAP2/HPO_sf"/>
</dbReference>
<dbReference type="Gene3D" id="1.20.144.10">
    <property type="entry name" value="Phosphatidic acid phosphatase type 2/haloperoxidase"/>
    <property type="match status" value="1"/>
</dbReference>
<dbReference type="Proteomes" id="UP000650467">
    <property type="component" value="Unassembled WGS sequence"/>
</dbReference>
<comment type="caution">
    <text evidence="2">The sequence shown here is derived from an EMBL/GenBank/DDBJ whole genome shotgun (WGS) entry which is preliminary data.</text>
</comment>
<evidence type="ECO:0000256" key="1">
    <source>
        <dbReference type="SAM" id="MobiDB-lite"/>
    </source>
</evidence>
<protein>
    <recommendedName>
        <fullName evidence="4">Phosphatidic acid phosphatase type 2/haloperoxidase domain-containing protein</fullName>
    </recommendedName>
</protein>
<keyword evidence="3" id="KW-1185">Reference proteome</keyword>
<dbReference type="PANTHER" id="PTHR14969">
    <property type="entry name" value="SPHINGOSINE-1-PHOSPHATE PHOSPHOHYDROLASE"/>
    <property type="match status" value="1"/>
</dbReference>